<dbReference type="PANTHER" id="PTHR11439:SF467">
    <property type="entry name" value="INTEGRASE CATALYTIC DOMAIN-CONTAINING PROTEIN"/>
    <property type="match status" value="1"/>
</dbReference>
<dbReference type="STRING" id="1432307.W9C7E8"/>
<dbReference type="InterPro" id="IPR013103">
    <property type="entry name" value="RVT_2"/>
</dbReference>
<evidence type="ECO:0000313" key="2">
    <source>
        <dbReference type="EMBL" id="ESZ92692.1"/>
    </source>
</evidence>
<dbReference type="AlphaFoldDB" id="W9C7E8"/>
<dbReference type="Proteomes" id="UP000019487">
    <property type="component" value="Unassembled WGS sequence"/>
</dbReference>
<dbReference type="Pfam" id="PF07727">
    <property type="entry name" value="RVT_2"/>
    <property type="match status" value="1"/>
</dbReference>
<proteinExistence type="predicted"/>
<organism evidence="2 3">
    <name type="scientific">Sclerotinia borealis (strain F-4128)</name>
    <dbReference type="NCBI Taxonomy" id="1432307"/>
    <lineage>
        <taxon>Eukaryota</taxon>
        <taxon>Fungi</taxon>
        <taxon>Dikarya</taxon>
        <taxon>Ascomycota</taxon>
        <taxon>Pezizomycotina</taxon>
        <taxon>Leotiomycetes</taxon>
        <taxon>Helotiales</taxon>
        <taxon>Sclerotiniaceae</taxon>
        <taxon>Sclerotinia</taxon>
    </lineage>
</organism>
<sequence>MTIIRVDNRRGEFDKKAPKAKRGPLSAVVGSQQKRRRVPQALLLVQEDIPQADTNAIRGLLNTACKYCLRKIFNDQVVQEVKTLKVIIVDTENSILADGLGVSLEAIELEEAMREDSRKKARLVVKGYLQHASIDFKEMFAGVGRYFTLRTLLAKAAVEDLEIDNIDIDTAFLNEKLTDGIKVFLKLKKLLYGLKPERTIKIHNSNYTKRILQRFHIDESMAKDLPLPFGTTLYTAEATILLGEDDKNLYLQIVGSVIYLANCSRSDISFAVEQLVRVIQSSEKQYLIYTKHLLQYLIGIANTGLVYSGRLRQLPSEYNAFIDSTWGSEQRIKSTQGVVIIRYGGAVVWSSTKQKSTSQSTMEAEIIAVNEGAKDLAWMEKLVYDLGERSREEPFIPILYCDNRSGVDWIKENKFHSKAKHINIRWHYIRDDIVDANRIRALWIAGTDQAADILTKQLIYPGFCVHCIGLGFDIDTE</sequence>
<evidence type="ECO:0000313" key="3">
    <source>
        <dbReference type="Proteomes" id="UP000019487"/>
    </source>
</evidence>
<dbReference type="PANTHER" id="PTHR11439">
    <property type="entry name" value="GAG-POL-RELATED RETROTRANSPOSON"/>
    <property type="match status" value="1"/>
</dbReference>
<dbReference type="CDD" id="cd09272">
    <property type="entry name" value="RNase_HI_RT_Ty1"/>
    <property type="match status" value="1"/>
</dbReference>
<dbReference type="EMBL" id="AYSA01000366">
    <property type="protein sequence ID" value="ESZ92692.1"/>
    <property type="molecule type" value="Genomic_DNA"/>
</dbReference>
<accession>W9C7E8</accession>
<dbReference type="HOGENOM" id="CLU_572607_0_0_1"/>
<gene>
    <name evidence="2" type="ORF">SBOR_6904</name>
</gene>
<protein>
    <submittedName>
        <fullName evidence="2">Polyprotein</fullName>
    </submittedName>
</protein>
<reference evidence="2 3" key="1">
    <citation type="journal article" date="2014" name="Genome Announc.">
        <title>Draft genome sequence of Sclerotinia borealis, a psychrophilic plant pathogenic fungus.</title>
        <authorList>
            <person name="Mardanov A.V."/>
            <person name="Beletsky A.V."/>
            <person name="Kadnikov V.V."/>
            <person name="Ignatov A.N."/>
            <person name="Ravin N.V."/>
        </authorList>
    </citation>
    <scope>NUCLEOTIDE SEQUENCE [LARGE SCALE GENOMIC DNA]</scope>
    <source>
        <strain evidence="3">F-4157</strain>
    </source>
</reference>
<name>W9C7E8_SCLBF</name>
<dbReference type="OrthoDB" id="3432594at2759"/>
<feature type="domain" description="Reverse transcriptase Ty1/copia-type" evidence="1">
    <location>
        <begin position="114"/>
        <end position="184"/>
    </location>
</feature>
<evidence type="ECO:0000259" key="1">
    <source>
        <dbReference type="Pfam" id="PF07727"/>
    </source>
</evidence>
<comment type="caution">
    <text evidence="2">The sequence shown here is derived from an EMBL/GenBank/DDBJ whole genome shotgun (WGS) entry which is preliminary data.</text>
</comment>
<keyword evidence="3" id="KW-1185">Reference proteome</keyword>